<protein>
    <submittedName>
        <fullName evidence="6 7">Translational activator GCN1, putative</fullName>
    </submittedName>
</protein>
<feature type="repeat" description="HEAT" evidence="4">
    <location>
        <begin position="1517"/>
        <end position="1554"/>
    </location>
</feature>
<dbReference type="STRING" id="121224.E0V8V7"/>
<dbReference type="Pfam" id="PF24984">
    <property type="entry name" value="HEAT_EF3_GNC1"/>
    <property type="match status" value="1"/>
</dbReference>
<dbReference type="FunCoup" id="E0V8V7">
    <property type="interactions" value="1936"/>
</dbReference>
<dbReference type="PROSITE" id="PS50077">
    <property type="entry name" value="HEAT_REPEAT"/>
    <property type="match status" value="4"/>
</dbReference>
<organism>
    <name type="scientific">Pediculus humanus subsp. corporis</name>
    <name type="common">Body louse</name>
    <dbReference type="NCBI Taxonomy" id="121224"/>
    <lineage>
        <taxon>Eukaryota</taxon>
        <taxon>Metazoa</taxon>
        <taxon>Ecdysozoa</taxon>
        <taxon>Arthropoda</taxon>
        <taxon>Hexapoda</taxon>
        <taxon>Insecta</taxon>
        <taxon>Pterygota</taxon>
        <taxon>Neoptera</taxon>
        <taxon>Paraneoptera</taxon>
        <taxon>Psocodea</taxon>
        <taxon>Troctomorpha</taxon>
        <taxon>Phthiraptera</taxon>
        <taxon>Anoplura</taxon>
        <taxon>Pediculidae</taxon>
        <taxon>Pediculus</taxon>
    </lineage>
</organism>
<dbReference type="Gene3D" id="1.25.10.10">
    <property type="entry name" value="Leucine-rich Repeat Variant"/>
    <property type="match status" value="9"/>
</dbReference>
<reference evidence="6" key="2">
    <citation type="submission" date="2007-04" db="EMBL/GenBank/DDBJ databases">
        <title>The genome of the human body louse.</title>
        <authorList>
            <consortium name="The Human Body Louse Genome Consortium"/>
            <person name="Kirkness E."/>
            <person name="Walenz B."/>
            <person name="Hass B."/>
            <person name="Bruggner R."/>
            <person name="Strausberg R."/>
        </authorList>
    </citation>
    <scope>NUCLEOTIDE SEQUENCE</scope>
    <source>
        <strain evidence="6">USDA</strain>
    </source>
</reference>
<accession>E0V8V7</accession>
<dbReference type="Pfam" id="PF23271">
    <property type="entry name" value="HEAT_GCN1"/>
    <property type="match status" value="1"/>
</dbReference>
<dbReference type="RefSeq" id="XP_002422551.1">
    <property type="nucleotide sequence ID" value="XM_002422506.1"/>
</dbReference>
<evidence type="ECO:0000259" key="5">
    <source>
        <dbReference type="SMART" id="SM01349"/>
    </source>
</evidence>
<dbReference type="Pfam" id="PF13513">
    <property type="entry name" value="HEAT_EZ"/>
    <property type="match status" value="1"/>
</dbReference>
<feature type="domain" description="TOG" evidence="5">
    <location>
        <begin position="1343"/>
        <end position="1576"/>
    </location>
</feature>
<dbReference type="InterPro" id="IPR000357">
    <property type="entry name" value="HEAT"/>
</dbReference>
<dbReference type="GO" id="GO:0005829">
    <property type="term" value="C:cytosol"/>
    <property type="evidence" value="ECO:0007669"/>
    <property type="project" value="TreeGrafter"/>
</dbReference>
<dbReference type="GO" id="GO:0006417">
    <property type="term" value="P:regulation of translation"/>
    <property type="evidence" value="ECO:0007669"/>
    <property type="project" value="TreeGrafter"/>
</dbReference>
<feature type="repeat" description="HEAT" evidence="4">
    <location>
        <begin position="1636"/>
        <end position="1674"/>
    </location>
</feature>
<dbReference type="InterPro" id="IPR056810">
    <property type="entry name" value="GNC1-like_N"/>
</dbReference>
<dbReference type="GO" id="GO:0000226">
    <property type="term" value="P:microtubule cytoskeleton organization"/>
    <property type="evidence" value="ECO:0007669"/>
    <property type="project" value="UniProtKB-ARBA"/>
</dbReference>
<dbReference type="InterPro" id="IPR057546">
    <property type="entry name" value="HEAT_GCN1"/>
</dbReference>
<reference evidence="7" key="3">
    <citation type="submission" date="2020-05" db="UniProtKB">
        <authorList>
            <consortium name="EnsemblMetazoa"/>
        </authorList>
    </citation>
    <scope>IDENTIFICATION</scope>
    <source>
        <strain evidence="7">USDA</strain>
    </source>
</reference>
<evidence type="ECO:0000256" key="2">
    <source>
        <dbReference type="ARBA" id="ARBA00022553"/>
    </source>
</evidence>
<dbReference type="InterPro" id="IPR016024">
    <property type="entry name" value="ARM-type_fold"/>
</dbReference>
<dbReference type="Pfam" id="PF02985">
    <property type="entry name" value="HEAT"/>
    <property type="match status" value="1"/>
</dbReference>
<dbReference type="Pfam" id="PF25801">
    <property type="entry name" value="HEAT_GCN1_C_2"/>
    <property type="match status" value="1"/>
</dbReference>
<dbReference type="OMA" id="KYATQRG"/>
<dbReference type="EMBL" id="DS234986">
    <property type="protein sequence ID" value="EEB09813.1"/>
    <property type="molecule type" value="Genomic_DNA"/>
</dbReference>
<dbReference type="FunFam" id="1.25.10.10:FF:000162">
    <property type="entry name" value="GCN1, eIF2 alpha kinase activator homolog"/>
    <property type="match status" value="1"/>
</dbReference>
<dbReference type="InterPro" id="IPR011989">
    <property type="entry name" value="ARM-like"/>
</dbReference>
<dbReference type="GO" id="GO:0034198">
    <property type="term" value="P:cellular response to amino acid starvation"/>
    <property type="evidence" value="ECO:0007669"/>
    <property type="project" value="TreeGrafter"/>
</dbReference>
<sequence length="2652" mass="291997">MADSELAKALKDLPIRIQTSKRNERKQVIENVISVLSHPNVTESIVRGICKVILLTLPRYQDGPSKFYIRNLIKELTVHHYDWAFKHLLTSVSDYATSNKLIVASKNTAQTALCALSWTTILAQSSNKKEPATLKDEFPKLIESQAILVQNVCAAENKILISKSHHLLESMWDSTNSLWDLYAEGLTKLDPSPHSLIFGSYFLKYLKSKKQDDLIMKCKPAVIETLIKVILQSKKKPESYILKSCEGLLSLITHEEFSTSIQPSLQKAILRSPEIILDSVGLILKGFSLDLSRYALEIGKLLIANLHSKDDLSRDEAAEALQQLASQCSDSEAIQSLLNHLFAVLHGSDGKITVSTHKISLLQGAGNLSKCNVTGNSYQKIAVSATDHFIKVLETEAHEKTLIQALEMLSKWGANFVEVPQKLITWFEKGINLKSSTSAVKTAYLDCMNSCFHGSNLKQASALIGILVSFLDKSGAGPKTAQLESLSAACLLLRLTSIGECSERHSNILWNLVLDMDKQYFVSEKFLANATDSGLQNVVRLSERVLLDHVDRINGKGQPIYKAIIYCLTVSNNSVREFSRNVVKRLVSVLGGTKLALSLIKEFPSFLDAGSIVKAEVAGKDNVTVPEKEITANSLAEALFAMCDGKNLTEEDSYQLALATIICAHHPIFRSHSKNLWRKILNRLNIDCTKFLSRQKSKLLKILIDDFQPGESIESALKTVVQLQPDTFTSAIVNRVISLLKNISGVKVSKDEYFTYLTPEGELYDKSVLPGQNQDQSFTANMKRESKVYSFKEQLEELQLRRELEEKKRKSGKLKEPELTPKQKEVIRVQMEKENLIRCKLKEIDGNLLVCVSMIKAAANGCPKKLSTFFNDLLPVVLSNLNSPLSAPYMSKLYLDLGKCVFTGNQSYFGELVGNVTLRVLKPLCDLDLAWQEEPLREAIKRTVNGIPTLYTSPETLSAPCFCYCFAVLKHSLLEKTKDVTFLTTGLQIISDHAKMRGKSDDDLWHPKLLMRQQMLILLIELISNHGGRLQQLASNTLLEVASAASGDANGCCRAQYGEIEALLSALQSPSNIVREAGLKGLIAMYKSFPSSKENFELNTVIIRRVWVACHDVNEDNAALAKNLWEIAKLKADPLLLCDELLKDVTHPVAAIRQAGAKALASLIKLNYQPMLVKNSLDNLKNIFMEKLVMMPPQVNHLGRITEHPVDTWEPRSGVALALEELAPLLELDMVPELVSFFVSVGLGDRNADVRKNLLSAALVMVNLHGRDTINSLLPVFEEFLDKAPNSSSYDAVRQSVIILMGSLARHLDTDDQKIKPIVERLVDALSTPSQQVQEAVANCLPPLVPAIKDDAPELARKLLKQLLGSGNYGQRKGAAYGLAGLVKGMGILALKQLDIMNTLTAAIQNKSDYRQREGALFAFEMLCNMLGRLFEPYIVHVLPHLLLCFGDTSQFVRSATDDTAKVVMSKLSAHGVKLVLPSLLAALEEDSWRTKTGSVELLGAMAYCAPKQLSSCLPSIVPKLIEVLSDSHMKVQKAGAQALKVIGSVIRNPEIQAIVPVLLEALQDPSAKTATSLQTLLDTKFVHFIDAPSLALIMPVVQRAFTDRSTETRKMAAQIIGNMYSLTDQKDLSPYLPAIIPGLKTSLLDPVPEVRSVSARALGAMVRGMGEASFEDLLPWLMQTLTSESSSVDRSGAAQGLSEVVGGLGVEKLHKLMPDIIATAERTDIAPHVKDGYIMMFIYMPVVFTNEFTPYIGQIINPILKALADENEYVRDTALKAGQRIVTLYADTAIMLLLPELEIGLFDDNWRIRYSSVQLLGDLLYLISGVSGKMSTETADEDDNFGTEQSHKAIIDALGAERRNRVLAGLYMGRSDVALMVRQAALHVWKVVVTNTPRTLREILPTLFGLLLGCLASTSLDKRQVAARTLGDLVRKLGERVLPEIIPILEKGLESSQPDQRQGVCIGLSEIMASTSRDMVLTFVNSLVPTVRKALCDPLPEVRQAAAKTFDSLHSTVGVRALDDILPAMLHQLNSSDSVLAESTLDGLRQVMAIKSRVVLPYLVPQLTAPPVNTKALSILASVAGDALTKYLPKILPALLTALPSAQGTPQQAQELEYCQAVVLSVTDEVGVRTIMDQLMESTKSDKVQLRLSAATLLCAFCGSTRADYSRYVPQLFRGLIHLFTDEDSDVLQMSWEALSAVTRTLDANQQMAHVADVRQAVRFAVSDLKGQDLLPGFCLPKGITPILPIFREAILNGLPEVKEQAAQGLGEVIKLTSAQALQPSVVHITGPLIRILGDRFNWNVKAAVLETLALLLAKVGLMLKQFLPQLQTTFLKALNDSNRQVRLKAAHALGHLILIHTKADPLFSELHSAIKSSDDSSIRETLLQALRGVITPAGDKMTLPLRKQVYNTLLSLLNHPEDVTRSAAAGCLGALCKYLPPELLNTTITDHLLQDDTSLDWMLRHGRSSALYVALKEAPEVIYTNETKDKLCKVLLVHLGADRVPIAMNGVRSCGYLLQYLMSTQQPLPTQILGPFVRTMNHNSNEVKQLLARVCNFLARTVPPNLLVPEFLKIVIPMLVNGTKEKNGYVKANSELALVAVLGLRSGEERLQECLALLDLGAKESLSDVVSKVLKKVAILPEGKEEDLDDTLLT</sequence>
<evidence type="ECO:0000313" key="6">
    <source>
        <dbReference type="EMBL" id="EEB09813.1"/>
    </source>
</evidence>
<feature type="domain" description="TOG" evidence="5">
    <location>
        <begin position="1784"/>
        <end position="2043"/>
    </location>
</feature>
<evidence type="ECO:0000313" key="8">
    <source>
        <dbReference type="Proteomes" id="UP000009046"/>
    </source>
</evidence>
<dbReference type="VEuPathDB" id="VectorBase:PHUM000250"/>
<evidence type="ECO:0000256" key="1">
    <source>
        <dbReference type="ARBA" id="ARBA00007366"/>
    </source>
</evidence>
<keyword evidence="3" id="KW-0677">Repeat</keyword>
<dbReference type="eggNOG" id="KOG1242">
    <property type="taxonomic scope" value="Eukaryota"/>
</dbReference>
<dbReference type="FunFam" id="1.25.10.10:FF:000090">
    <property type="entry name" value="eIF-2-alpha kinase activator GCN1"/>
    <property type="match status" value="1"/>
</dbReference>
<dbReference type="PANTHER" id="PTHR23346">
    <property type="entry name" value="TRANSLATIONAL ACTIVATOR GCN1-RELATED"/>
    <property type="match status" value="1"/>
</dbReference>
<dbReference type="GO" id="GO:0019887">
    <property type="term" value="F:protein kinase regulator activity"/>
    <property type="evidence" value="ECO:0007669"/>
    <property type="project" value="TreeGrafter"/>
</dbReference>
<evidence type="ECO:0000256" key="4">
    <source>
        <dbReference type="PROSITE-ProRule" id="PRU00103"/>
    </source>
</evidence>
<evidence type="ECO:0000256" key="3">
    <source>
        <dbReference type="ARBA" id="ARBA00022737"/>
    </source>
</evidence>
<name>E0V8V7_PEDHC</name>
<keyword evidence="8" id="KW-1185">Reference proteome</keyword>
<dbReference type="Proteomes" id="UP000009046">
    <property type="component" value="Unassembled WGS sequence"/>
</dbReference>
<dbReference type="OrthoDB" id="5148094at2759"/>
<proteinExistence type="inferred from homology"/>
<dbReference type="SMART" id="SM01349">
    <property type="entry name" value="TOG"/>
    <property type="match status" value="2"/>
</dbReference>
<dbReference type="SUPFAM" id="SSF48371">
    <property type="entry name" value="ARM repeat"/>
    <property type="match status" value="4"/>
</dbReference>
<dbReference type="InterPro" id="IPR021133">
    <property type="entry name" value="HEAT_type_2"/>
</dbReference>
<evidence type="ECO:0000313" key="7">
    <source>
        <dbReference type="EnsemblMetazoa" id="PHUM000250-PA"/>
    </source>
</evidence>
<comment type="similarity">
    <text evidence="1">Belongs to the GCN1 family.</text>
</comment>
<dbReference type="HOGENOM" id="CLU_000504_2_2_1"/>
<dbReference type="EMBL" id="AAZO01000007">
    <property type="status" value="NOT_ANNOTATED_CDS"/>
    <property type="molecule type" value="Genomic_DNA"/>
</dbReference>
<dbReference type="EnsemblMetazoa" id="PHUM000250-RA">
    <property type="protein sequence ID" value="PHUM000250-PA"/>
    <property type="gene ID" value="PHUM000250"/>
</dbReference>
<dbReference type="FunFam" id="1.25.10.10:FF:000096">
    <property type="entry name" value="eIF-2-alpha kinase activator gcn1"/>
    <property type="match status" value="1"/>
</dbReference>
<dbReference type="InterPro" id="IPR034085">
    <property type="entry name" value="TOG"/>
</dbReference>
<dbReference type="KEGG" id="phu:Phum_PHUM000250"/>
<dbReference type="Pfam" id="PF24993">
    <property type="entry name" value="GNC1_N"/>
    <property type="match status" value="1"/>
</dbReference>
<dbReference type="Pfam" id="PF24987">
    <property type="entry name" value="HEAT_EF3_N"/>
    <property type="match status" value="2"/>
</dbReference>
<dbReference type="GeneID" id="8233289"/>
<reference evidence="6" key="1">
    <citation type="submission" date="2007-04" db="EMBL/GenBank/DDBJ databases">
        <title>Annotation of Pediculus humanus corporis strain USDA.</title>
        <authorList>
            <person name="Kirkness E."/>
            <person name="Hannick L."/>
            <person name="Hass B."/>
            <person name="Bruggner R."/>
            <person name="Lawson D."/>
            <person name="Bidwell S."/>
            <person name="Joardar V."/>
            <person name="Caler E."/>
            <person name="Walenz B."/>
            <person name="Inman J."/>
            <person name="Schobel S."/>
            <person name="Galinsky K."/>
            <person name="Amedeo P."/>
            <person name="Strausberg R."/>
        </authorList>
    </citation>
    <scope>NUCLEOTIDE SEQUENCE</scope>
    <source>
        <strain evidence="6">USDA</strain>
    </source>
</reference>
<keyword evidence="2" id="KW-0597">Phosphoprotein</keyword>
<dbReference type="PANTHER" id="PTHR23346:SF7">
    <property type="entry name" value="STALLED RIBOSOME SENSOR GCN1"/>
    <property type="match status" value="1"/>
</dbReference>
<gene>
    <name evidence="7" type="primary">8233289</name>
    <name evidence="6" type="ORF">Phum_PHUM000250</name>
</gene>
<dbReference type="InParanoid" id="E0V8V7"/>
<feature type="repeat" description="HEAT" evidence="4">
    <location>
        <begin position="1594"/>
        <end position="1632"/>
    </location>
</feature>
<feature type="repeat" description="HEAT" evidence="4">
    <location>
        <begin position="1984"/>
        <end position="2021"/>
    </location>
</feature>
<dbReference type="CTD" id="8233289"/>